<dbReference type="Proteomes" id="UP000515838">
    <property type="component" value="Chromosome"/>
</dbReference>
<proteinExistence type="predicted"/>
<dbReference type="GeneID" id="81469381"/>
<reference evidence="3 4" key="1">
    <citation type="submission" date="2020-08" db="EMBL/GenBank/DDBJ databases">
        <title>Streptomycin Non-resistant strain, P. mexicana.</title>
        <authorList>
            <person name="Ganesh-Kumar S."/>
            <person name="Zhe T."/>
            <person name="Yu Z."/>
            <person name="Min Y."/>
        </authorList>
    </citation>
    <scope>NUCLEOTIDE SEQUENCE [LARGE SCALE GENOMIC DNA]</scope>
    <source>
        <strain evidence="3 4">GTZY2</strain>
    </source>
</reference>
<dbReference type="Gene3D" id="3.40.50.850">
    <property type="entry name" value="Isochorismatase-like"/>
    <property type="match status" value="1"/>
</dbReference>
<organism evidence="3 4">
    <name type="scientific">Pseudoxanthomonas mexicana</name>
    <dbReference type="NCBI Taxonomy" id="128785"/>
    <lineage>
        <taxon>Bacteria</taxon>
        <taxon>Pseudomonadati</taxon>
        <taxon>Pseudomonadota</taxon>
        <taxon>Gammaproteobacteria</taxon>
        <taxon>Lysobacterales</taxon>
        <taxon>Lysobacteraceae</taxon>
        <taxon>Pseudoxanthomonas</taxon>
    </lineage>
</organism>
<feature type="domain" description="Isochorismatase-like" evidence="2">
    <location>
        <begin position="3"/>
        <end position="161"/>
    </location>
</feature>
<dbReference type="RefSeq" id="WP_187573415.1">
    <property type="nucleotide sequence ID" value="NZ_CP060731.1"/>
</dbReference>
<evidence type="ECO:0000256" key="1">
    <source>
        <dbReference type="ARBA" id="ARBA00022801"/>
    </source>
</evidence>
<evidence type="ECO:0000313" key="4">
    <source>
        <dbReference type="Proteomes" id="UP000515838"/>
    </source>
</evidence>
<name>A0A7G9TCU8_PSEMX</name>
<dbReference type="AlphaFoldDB" id="A0A7G9TCU8"/>
<evidence type="ECO:0000313" key="3">
    <source>
        <dbReference type="EMBL" id="QNN77923.1"/>
    </source>
</evidence>
<gene>
    <name evidence="3" type="ORF">IAE60_00295</name>
</gene>
<dbReference type="GO" id="GO:0016787">
    <property type="term" value="F:hydrolase activity"/>
    <property type="evidence" value="ECO:0007669"/>
    <property type="project" value="UniProtKB-KW"/>
</dbReference>
<accession>A0A7G9TCU8</accession>
<dbReference type="InterPro" id="IPR000868">
    <property type="entry name" value="Isochorismatase-like_dom"/>
</dbReference>
<dbReference type="InterPro" id="IPR036380">
    <property type="entry name" value="Isochorismatase-like_sf"/>
</dbReference>
<keyword evidence="1" id="KW-0378">Hydrolase</keyword>
<dbReference type="EMBL" id="CP060731">
    <property type="protein sequence ID" value="QNN77923.1"/>
    <property type="molecule type" value="Genomic_DNA"/>
</dbReference>
<evidence type="ECO:0000259" key="2">
    <source>
        <dbReference type="Pfam" id="PF00857"/>
    </source>
</evidence>
<dbReference type="Pfam" id="PF00857">
    <property type="entry name" value="Isochorismatase"/>
    <property type="match status" value="1"/>
</dbReference>
<dbReference type="PANTHER" id="PTHR43540">
    <property type="entry name" value="PEROXYUREIDOACRYLATE/UREIDOACRYLATE AMIDOHYDROLASE-RELATED"/>
    <property type="match status" value="1"/>
</dbReference>
<dbReference type="InterPro" id="IPR050272">
    <property type="entry name" value="Isochorismatase-like_hydrls"/>
</dbReference>
<protein>
    <submittedName>
        <fullName evidence="3">Isochorismatase family protein</fullName>
    </submittedName>
</protein>
<sequence>MTAALLIIDVQNDYFPGGALPLWNAEATLDAVVNAIDRARARGEAVVLVQHVAASTDSPLFQAGTTGVGIHARILAAAPDAPVIVKQYADSFHQTRLSGVLADLGVTRLRIAGMMTQNCVVFTALSPAADRYEVSVLSDCTTTTDRTIHGFALHALTTRVAVRPDA</sequence>
<dbReference type="SUPFAM" id="SSF52499">
    <property type="entry name" value="Isochorismatase-like hydrolases"/>
    <property type="match status" value="1"/>
</dbReference>
<dbReference type="PANTHER" id="PTHR43540:SF15">
    <property type="entry name" value="BLR5631 PROTEIN"/>
    <property type="match status" value="1"/>
</dbReference>